<dbReference type="Proteomes" id="UP001165423">
    <property type="component" value="Unassembled WGS sequence"/>
</dbReference>
<protein>
    <submittedName>
        <fullName evidence="2">Uncharacterized protein</fullName>
    </submittedName>
</protein>
<evidence type="ECO:0000313" key="3">
    <source>
        <dbReference type="Proteomes" id="UP001165423"/>
    </source>
</evidence>
<feature type="chain" id="PRO_5045719900" evidence="1">
    <location>
        <begin position="28"/>
        <end position="314"/>
    </location>
</feature>
<keyword evidence="3" id="KW-1185">Reference proteome</keyword>
<name>A0ABT0A3D3_9GAMM</name>
<sequence length="314" mass="35421">MTARAARWSVFALAACTVLGWIPQARADGDEFDAGGGADPGGQRGTMSLAYQTLHSSGLLLQDGINNHGAITDTQSLRLSVDYLLDGGWELHAALPYISKRSLHDNGNHNPLNLVLPHPESQFLDDGRYHGGLQDLQLGVSRHLVRGRYRIEPHVVLTWPSHDYTFFANAAIGQHLRKLKFGADVTRQLADSNFYWSAGYDYEFTEKVMDIGIDKQHARLAAGYFFSPTWSGRVFATMRRSQGRDADFFSPANRDEYWYHHDQLSRHNYAIAGFGATWRINDRYALSGTVGRMVWGRTVHELKRAYELELSRSF</sequence>
<dbReference type="RefSeq" id="WP_243319858.1">
    <property type="nucleotide sequence ID" value="NZ_JALGCL010000001.1"/>
</dbReference>
<accession>A0ABT0A3D3</accession>
<proteinExistence type="predicted"/>
<keyword evidence="1" id="KW-0732">Signal</keyword>
<evidence type="ECO:0000256" key="1">
    <source>
        <dbReference type="SAM" id="SignalP"/>
    </source>
</evidence>
<evidence type="ECO:0000313" key="2">
    <source>
        <dbReference type="EMBL" id="MCJ0825479.1"/>
    </source>
</evidence>
<reference evidence="2 3" key="1">
    <citation type="submission" date="2022-03" db="EMBL/GenBank/DDBJ databases">
        <title>Luteimonas soily sp. nov., a novel bacterium isolated from the soil.</title>
        <authorList>
            <person name="Zhang X."/>
        </authorList>
    </citation>
    <scope>NUCLEOTIDE SEQUENCE [LARGE SCALE GENOMIC DNA]</scope>
    <source>
        <strain evidence="2 3">50</strain>
    </source>
</reference>
<organism evidence="2 3">
    <name type="scientific">Cognatiluteimonas sedimenti</name>
    <dbReference type="NCBI Taxonomy" id="2927791"/>
    <lineage>
        <taxon>Bacteria</taxon>
        <taxon>Pseudomonadati</taxon>
        <taxon>Pseudomonadota</taxon>
        <taxon>Gammaproteobacteria</taxon>
        <taxon>Lysobacterales</taxon>
        <taxon>Lysobacteraceae</taxon>
        <taxon>Cognatiluteimonas</taxon>
    </lineage>
</organism>
<gene>
    <name evidence="2" type="ORF">MQC88_05820</name>
</gene>
<comment type="caution">
    <text evidence="2">The sequence shown here is derived from an EMBL/GenBank/DDBJ whole genome shotgun (WGS) entry which is preliminary data.</text>
</comment>
<feature type="signal peptide" evidence="1">
    <location>
        <begin position="1"/>
        <end position="27"/>
    </location>
</feature>
<dbReference type="EMBL" id="JALGCL010000001">
    <property type="protein sequence ID" value="MCJ0825479.1"/>
    <property type="molecule type" value="Genomic_DNA"/>
</dbReference>